<dbReference type="InterPro" id="IPR006963">
    <property type="entry name" value="Mopterin_OxRdtase_4Fe-4S_dom"/>
</dbReference>
<dbReference type="GO" id="GO:0046872">
    <property type="term" value="F:metal ion binding"/>
    <property type="evidence" value="ECO:0007669"/>
    <property type="project" value="UniProtKB-KW"/>
</dbReference>
<dbReference type="GO" id="GO:0051539">
    <property type="term" value="F:4 iron, 4 sulfur cluster binding"/>
    <property type="evidence" value="ECO:0007669"/>
    <property type="project" value="UniProtKB-KW"/>
</dbReference>
<dbReference type="InterPro" id="IPR017896">
    <property type="entry name" value="4Fe4S_Fe-S-bd"/>
</dbReference>
<comment type="similarity">
    <text evidence="2">Belongs to the complex I 75 kDa subunit family.</text>
</comment>
<dbReference type="Gene3D" id="2.20.25.90">
    <property type="entry name" value="ADC-like domains"/>
    <property type="match status" value="1"/>
</dbReference>
<keyword evidence="7" id="KW-1278">Translocase</keyword>
<evidence type="ECO:0000259" key="13">
    <source>
        <dbReference type="PROSITE" id="PS51085"/>
    </source>
</evidence>
<dbReference type="GO" id="GO:0016491">
    <property type="term" value="F:oxidoreductase activity"/>
    <property type="evidence" value="ECO:0007669"/>
    <property type="project" value="InterPro"/>
</dbReference>
<evidence type="ECO:0000259" key="16">
    <source>
        <dbReference type="PROSITE" id="PS51839"/>
    </source>
</evidence>
<evidence type="ECO:0000256" key="12">
    <source>
        <dbReference type="SAM" id="MobiDB-lite"/>
    </source>
</evidence>
<dbReference type="AlphaFoldDB" id="A0A2Z4FKI7"/>
<dbReference type="InterPro" id="IPR017900">
    <property type="entry name" value="4Fe4S_Fe_S_CS"/>
</dbReference>
<sequence length="555" mass="61197">MRAPAPSAGRDTSRIGLKMPKVTINGTEVEVDKGTTVLRAAAMAGYEVPHFCYHPALSAPANCRMCLVQIGDAPKLQPSCYMQVTDGMVVHTENEAVIKVRKAVLEFILVNHPVDCPICDKAGECKLQDYYMAYDTQESRLRVEKVQKIKAYPIGPHIVYDGERCILCTRCVRFCEEITGTGELTTAGRGDMTEIRTFPGRSLDNNYSMCTVDVCPVGALTSRDFRFKCRVWLLTSTDSVCTGCSMGCNIHLEHFRNEIQRYRPRYNPEVNDYWMCDEGRLSYKDVHTDRLLRPMTNGAELSWHAVSGVVADKLARAENIAFVLSPQASCEDIFAAKRFAEEVLDTTNLYMGGKANGFEDDLLIKADKNPNTRGIEAVFGGLDSLASFEQLVDDMESGKVTSLYMMGTETPVDSATRRRFESLAANLDLFILQSLHRSQLYEMAHVALPACSHAEKNGTFVNIQGIAQPITKAFETHGDSLPDWQIFLRLASAMGKPLGYSMLSKIQDDMFEASQKQAADEPEATDAAKGDDSAGDDASAKNETKAAATAAVVED</sequence>
<keyword evidence="6" id="KW-0479">Metal-binding</keyword>
<dbReference type="Pfam" id="PF13510">
    <property type="entry name" value="Fer2_4"/>
    <property type="match status" value="1"/>
</dbReference>
<feature type="region of interest" description="Disordered" evidence="12">
    <location>
        <begin position="512"/>
        <end position="555"/>
    </location>
</feature>
<dbReference type="InterPro" id="IPR036010">
    <property type="entry name" value="2Fe-2S_ferredoxin-like_sf"/>
</dbReference>
<dbReference type="GO" id="GO:0051537">
    <property type="term" value="F:2 iron, 2 sulfur cluster binding"/>
    <property type="evidence" value="ECO:0007669"/>
    <property type="project" value="UniProtKB-KW"/>
</dbReference>
<feature type="domain" description="4Fe-4S Mo/W bis-MGD-type" evidence="15">
    <location>
        <begin position="234"/>
        <end position="290"/>
    </location>
</feature>
<keyword evidence="3" id="KW-0004">4Fe-4S</keyword>
<dbReference type="Pfam" id="PF04879">
    <property type="entry name" value="Molybdop_Fe4S4"/>
    <property type="match status" value="1"/>
</dbReference>
<dbReference type="SUPFAM" id="SSF53706">
    <property type="entry name" value="Formate dehydrogenase/DMSO reductase, domains 1-3"/>
    <property type="match status" value="1"/>
</dbReference>
<dbReference type="PROSITE" id="PS51669">
    <property type="entry name" value="4FE4S_MOW_BIS_MGD"/>
    <property type="match status" value="1"/>
</dbReference>
<dbReference type="InterPro" id="IPR054351">
    <property type="entry name" value="NADH_UbQ_OxRdtase_ferredoxin"/>
</dbReference>
<dbReference type="SMART" id="SM00929">
    <property type="entry name" value="NADH-G_4Fe-4S_3"/>
    <property type="match status" value="1"/>
</dbReference>
<evidence type="ECO:0000256" key="10">
    <source>
        <dbReference type="ARBA" id="ARBA00023027"/>
    </source>
</evidence>
<dbReference type="Gene3D" id="3.30.70.20">
    <property type="match status" value="1"/>
</dbReference>
<dbReference type="PANTHER" id="PTHR43105:SF10">
    <property type="entry name" value="NADH-QUINONE OXIDOREDUCTASE SUBUNIT G"/>
    <property type="match status" value="1"/>
</dbReference>
<dbReference type="PROSITE" id="PS51085">
    <property type="entry name" value="2FE2S_FER_2"/>
    <property type="match status" value="1"/>
</dbReference>
<dbReference type="SUPFAM" id="SSF54292">
    <property type="entry name" value="2Fe-2S ferredoxin-like"/>
    <property type="match status" value="1"/>
</dbReference>
<keyword evidence="18" id="KW-1185">Reference proteome</keyword>
<evidence type="ECO:0000256" key="11">
    <source>
        <dbReference type="ARBA" id="ARBA00034078"/>
    </source>
</evidence>
<dbReference type="Pfam" id="PF22117">
    <property type="entry name" value="Fer4_Nqo3"/>
    <property type="match status" value="1"/>
</dbReference>
<evidence type="ECO:0000256" key="8">
    <source>
        <dbReference type="ARBA" id="ARBA00023004"/>
    </source>
</evidence>
<dbReference type="FunFam" id="3.10.20.740:FF:000001">
    <property type="entry name" value="NADH-quinone oxidoreductase subunit G"/>
    <property type="match status" value="1"/>
</dbReference>
<dbReference type="Pfam" id="PF00384">
    <property type="entry name" value="Molybdopterin"/>
    <property type="match status" value="1"/>
</dbReference>
<feature type="domain" description="4Fe-4S ferredoxin-type" evidence="14">
    <location>
        <begin position="156"/>
        <end position="187"/>
    </location>
</feature>
<dbReference type="KEGG" id="bsed:DN745_09060"/>
<evidence type="ECO:0000259" key="15">
    <source>
        <dbReference type="PROSITE" id="PS51669"/>
    </source>
</evidence>
<evidence type="ECO:0000256" key="1">
    <source>
        <dbReference type="ARBA" id="ARBA00001966"/>
    </source>
</evidence>
<feature type="compositionally biased region" description="Basic and acidic residues" evidence="12">
    <location>
        <begin position="526"/>
        <end position="544"/>
    </location>
</feature>
<dbReference type="GO" id="GO:0008137">
    <property type="term" value="F:NADH dehydrogenase (ubiquinone) activity"/>
    <property type="evidence" value="ECO:0007669"/>
    <property type="project" value="InterPro"/>
</dbReference>
<dbReference type="PROSITE" id="PS00641">
    <property type="entry name" value="COMPLEX1_75K_1"/>
    <property type="match status" value="1"/>
</dbReference>
<feature type="domain" description="2Fe-2S ferredoxin-type" evidence="13">
    <location>
        <begin position="20"/>
        <end position="96"/>
    </location>
</feature>
<dbReference type="SUPFAM" id="SSF54862">
    <property type="entry name" value="4Fe-4S ferredoxins"/>
    <property type="match status" value="1"/>
</dbReference>
<dbReference type="PROSITE" id="PS00643">
    <property type="entry name" value="COMPLEX1_75K_3"/>
    <property type="match status" value="1"/>
</dbReference>
<protein>
    <submittedName>
        <fullName evidence="17">Ferredoxin</fullName>
    </submittedName>
</protein>
<dbReference type="OrthoDB" id="9816402at2"/>
<dbReference type="PROSITE" id="PS51379">
    <property type="entry name" value="4FE4S_FER_2"/>
    <property type="match status" value="1"/>
</dbReference>
<comment type="cofactor">
    <cofactor evidence="11">
        <name>[2Fe-2S] cluster</name>
        <dbReference type="ChEBI" id="CHEBI:190135"/>
    </cofactor>
</comment>
<accession>A0A2Z4FKI7</accession>
<keyword evidence="9" id="KW-0411">Iron-sulfur</keyword>
<dbReference type="EMBL" id="CP030032">
    <property type="protein sequence ID" value="AWV89479.1"/>
    <property type="molecule type" value="Genomic_DNA"/>
</dbReference>
<evidence type="ECO:0000256" key="3">
    <source>
        <dbReference type="ARBA" id="ARBA00022485"/>
    </source>
</evidence>
<dbReference type="InterPro" id="IPR019574">
    <property type="entry name" value="NADH_UbQ_OxRdtase_Gsu_4Fe4S-bd"/>
</dbReference>
<gene>
    <name evidence="17" type="ORF">DN745_09060</name>
</gene>
<dbReference type="PANTHER" id="PTHR43105">
    <property type="entry name" value="RESPIRATORY NITRATE REDUCTASE"/>
    <property type="match status" value="1"/>
</dbReference>
<keyword evidence="10" id="KW-0520">NAD</keyword>
<dbReference type="InterPro" id="IPR001041">
    <property type="entry name" value="2Fe-2S_ferredoxin-type"/>
</dbReference>
<dbReference type="PROSITE" id="PS00198">
    <property type="entry name" value="4FE4S_FER_1"/>
    <property type="match status" value="1"/>
</dbReference>
<proteinExistence type="inferred from homology"/>
<organism evidence="17 18">
    <name type="scientific">Bradymonas sediminis</name>
    <dbReference type="NCBI Taxonomy" id="1548548"/>
    <lineage>
        <taxon>Bacteria</taxon>
        <taxon>Deltaproteobacteria</taxon>
        <taxon>Bradymonadales</taxon>
        <taxon>Bradymonadaceae</taxon>
        <taxon>Bradymonas</taxon>
    </lineage>
</organism>
<evidence type="ECO:0000256" key="4">
    <source>
        <dbReference type="ARBA" id="ARBA00022714"/>
    </source>
</evidence>
<dbReference type="GO" id="GO:0016020">
    <property type="term" value="C:membrane"/>
    <property type="evidence" value="ECO:0007669"/>
    <property type="project" value="InterPro"/>
</dbReference>
<evidence type="ECO:0000256" key="5">
    <source>
        <dbReference type="ARBA" id="ARBA00022719"/>
    </source>
</evidence>
<keyword evidence="8" id="KW-0408">Iron</keyword>
<dbReference type="InterPro" id="IPR050123">
    <property type="entry name" value="Prok_molybdopt-oxidoreductase"/>
</dbReference>
<name>A0A2Z4FKI7_9DELT</name>
<reference evidence="17 18" key="1">
    <citation type="submission" date="2018-06" db="EMBL/GenBank/DDBJ databases">
        <title>Lujinxingia sediminis gen. nov. sp. nov., a new facultative anaerobic member of the class Deltaproteobacteria, and proposal of Lujinxingaceae fam. nov.</title>
        <authorList>
            <person name="Guo L.-Y."/>
            <person name="Li C.-M."/>
            <person name="Wang S."/>
            <person name="Du Z.-J."/>
        </authorList>
    </citation>
    <scope>NUCLEOTIDE SEQUENCE [LARGE SCALE GENOMIC DNA]</scope>
    <source>
        <strain evidence="17 18">FA350</strain>
    </source>
</reference>
<dbReference type="InterPro" id="IPR000283">
    <property type="entry name" value="NADH_UbQ_OxRdtase_75kDa_su_CS"/>
</dbReference>
<evidence type="ECO:0000256" key="9">
    <source>
        <dbReference type="ARBA" id="ARBA00023014"/>
    </source>
</evidence>
<evidence type="ECO:0000256" key="6">
    <source>
        <dbReference type="ARBA" id="ARBA00022723"/>
    </source>
</evidence>
<evidence type="ECO:0000259" key="14">
    <source>
        <dbReference type="PROSITE" id="PS51379"/>
    </source>
</evidence>
<evidence type="ECO:0000313" key="17">
    <source>
        <dbReference type="EMBL" id="AWV89479.1"/>
    </source>
</evidence>
<dbReference type="PROSITE" id="PS51839">
    <property type="entry name" value="4FE4S_HC3"/>
    <property type="match status" value="1"/>
</dbReference>
<feature type="domain" description="4Fe-4S His(Cys)3-ligated-type" evidence="16">
    <location>
        <begin position="96"/>
        <end position="135"/>
    </location>
</feature>
<evidence type="ECO:0000313" key="18">
    <source>
        <dbReference type="Proteomes" id="UP000249799"/>
    </source>
</evidence>
<feature type="compositionally biased region" description="Low complexity" evidence="12">
    <location>
        <begin position="545"/>
        <end position="555"/>
    </location>
</feature>
<dbReference type="Gene3D" id="3.40.50.740">
    <property type="match status" value="1"/>
</dbReference>
<dbReference type="CDD" id="cd00207">
    <property type="entry name" value="fer2"/>
    <property type="match status" value="1"/>
</dbReference>
<dbReference type="Pfam" id="PF10588">
    <property type="entry name" value="NADH-G_4Fe-4S_3"/>
    <property type="match status" value="1"/>
</dbReference>
<dbReference type="Gene3D" id="3.10.20.740">
    <property type="match status" value="1"/>
</dbReference>
<dbReference type="GO" id="GO:0048038">
    <property type="term" value="F:quinone binding"/>
    <property type="evidence" value="ECO:0007669"/>
    <property type="project" value="UniProtKB-KW"/>
</dbReference>
<evidence type="ECO:0000256" key="2">
    <source>
        <dbReference type="ARBA" id="ARBA00005404"/>
    </source>
</evidence>
<dbReference type="InterPro" id="IPR006656">
    <property type="entry name" value="Mopterin_OxRdtase"/>
</dbReference>
<evidence type="ECO:0000256" key="7">
    <source>
        <dbReference type="ARBA" id="ARBA00022967"/>
    </source>
</evidence>
<dbReference type="Proteomes" id="UP000249799">
    <property type="component" value="Chromosome"/>
</dbReference>
<comment type="cofactor">
    <cofactor evidence="1">
        <name>[4Fe-4S] cluster</name>
        <dbReference type="ChEBI" id="CHEBI:49883"/>
    </cofactor>
</comment>
<dbReference type="FunFam" id="3.30.70.20:FF:000002">
    <property type="entry name" value="NADH-ubiquinone oxidoreductase 75 kDa subunit"/>
    <property type="match status" value="1"/>
</dbReference>
<keyword evidence="5" id="KW-0874">Quinone</keyword>
<keyword evidence="4" id="KW-0001">2Fe-2S</keyword>
<dbReference type="GO" id="GO:0042773">
    <property type="term" value="P:ATP synthesis coupled electron transport"/>
    <property type="evidence" value="ECO:0007669"/>
    <property type="project" value="InterPro"/>
</dbReference>
<dbReference type="SMART" id="SM00926">
    <property type="entry name" value="Molybdop_Fe4S4"/>
    <property type="match status" value="1"/>
</dbReference>